<gene>
    <name evidence="1" type="ORF">CCUN_1618</name>
</gene>
<dbReference type="OrthoDB" id="5339940at2"/>
<dbReference type="eggNOG" id="ENOG503196P">
    <property type="taxonomic scope" value="Bacteria"/>
</dbReference>
<evidence type="ECO:0000313" key="1">
    <source>
        <dbReference type="EMBL" id="ARJ57197.1"/>
    </source>
</evidence>
<sequence length="83" mass="10258">MDKTKIIQNLNELFKQRAKFYEFFDENIEKMPKSDVFDFQKAKDLNAKEVYEHFYHFDYAMRKLLPSIFKAYEIKEKDLDKDF</sequence>
<name>A0A1W6BYN1_9BACT</name>
<protein>
    <submittedName>
        <fullName evidence="1">Uncharacterized protein</fullName>
    </submittedName>
</protein>
<proteinExistence type="predicted"/>
<evidence type="ECO:0000313" key="2">
    <source>
        <dbReference type="Proteomes" id="UP000192902"/>
    </source>
</evidence>
<dbReference type="NCBIfam" id="NF041329">
    <property type="entry name" value="CmeU"/>
    <property type="match status" value="1"/>
</dbReference>
<dbReference type="STRING" id="1121267.CCUN_1618"/>
<dbReference type="InterPro" id="IPR049887">
    <property type="entry name" value="CmeU-like"/>
</dbReference>
<organism evidence="1 2">
    <name type="scientific">Campylobacter cuniculorum DSM 23162 = LMG 24588</name>
    <dbReference type="NCBI Taxonomy" id="1121267"/>
    <lineage>
        <taxon>Bacteria</taxon>
        <taxon>Pseudomonadati</taxon>
        <taxon>Campylobacterota</taxon>
        <taxon>Epsilonproteobacteria</taxon>
        <taxon>Campylobacterales</taxon>
        <taxon>Campylobacteraceae</taxon>
        <taxon>Campylobacter</taxon>
    </lineage>
</organism>
<reference evidence="1 2" key="1">
    <citation type="submission" date="2017-04" db="EMBL/GenBank/DDBJ databases">
        <title>Complete genome sequence of the Campylobacter cuniculorum type strain LMG24588.</title>
        <authorList>
            <person name="Miller W.G."/>
            <person name="Yee E."/>
            <person name="Revez J."/>
            <person name="Bono J.L."/>
            <person name="Rossi M."/>
        </authorList>
    </citation>
    <scope>NUCLEOTIDE SEQUENCE [LARGE SCALE GENOMIC DNA]</scope>
    <source>
        <strain evidence="1 2">LMG 24588</strain>
    </source>
</reference>
<dbReference type="KEGG" id="ccun:CCUN_1618"/>
<dbReference type="AlphaFoldDB" id="A0A1W6BYN1"/>
<dbReference type="Proteomes" id="UP000192902">
    <property type="component" value="Chromosome"/>
</dbReference>
<dbReference type="RefSeq" id="WP_027305761.1">
    <property type="nucleotide sequence ID" value="NZ_CP020867.1"/>
</dbReference>
<accession>A0A1W6BYN1</accession>
<dbReference type="EMBL" id="CP020867">
    <property type="protein sequence ID" value="ARJ57197.1"/>
    <property type="molecule type" value="Genomic_DNA"/>
</dbReference>